<evidence type="ECO:0000256" key="1">
    <source>
        <dbReference type="SAM" id="MobiDB-lite"/>
    </source>
</evidence>
<feature type="compositionally biased region" description="Low complexity" evidence="1">
    <location>
        <begin position="137"/>
        <end position="153"/>
    </location>
</feature>
<sequence>MASPLTPAPSASLNIQPTPLSARHNFNPIMETPTNNCESTSQDVDMSSPMPARTPEPQTENNPPREEQEQENTSSPGKQRHSRILSGNGIAPLRILSPREDKFASESGLAPMAIDSVAKSPLRRFPVKVNTGFPVRANSGSSSNSPPQDSPAAKSAQKEATIQDSPAAESTPNNDTPRESPTPRSSSNGSVVKQEMTFEEALASNDGLKHAIQIFEDDSTMLESGEGLDDADVTSMTVDDHHLDKIDESAAPDESMISTYSNFSVIPNLTTFAKLGTSPNKFDSLTTPRPRGRYDPSTARSTRKSDTENVGDTTSLLDFTEQMSAISAHYRPSSPTKRGRSRSPAKTNGHHANSTPKRGDVNLLDFDIPPMPTPRSVPTVTPREVESLKSAFLSEISSLKASLSGKEAEVTSLKTAVGDAEKRVGQTMEKLRETECLKESITDEKESWEKRGREMESVLRKVKSEIVHNQHERDELESKLDESEKRREAAEMMAQEAESKIASLRAGRSTPDVKSPDRSDSRVAAQREAENMERVARELHALYKSKHETKVTALKKSYEARWEKKIRELERQIEELTDDNERLKVGRDATMTRVEFGQAVANETAELKAQSSRDAAQIRELGAEVQKLEAIVSSVKQDNHELIVLLERERVEKGELVQLAEEMMEMQHSFVAANQAKAEPKPEPKVEEEVRRTPVKAARMSAPVPPPTSRTPVKATPARSNSVRSMGASPAQKQAFRSSLTRPGPTGIRAPGSALPKSQTESRIGGLGNHANTKSMSGGGLPRPGSVLSRPGSGMSGRSGIMSSIEKMGNYRARGD</sequence>
<feature type="region of interest" description="Disordered" evidence="1">
    <location>
        <begin position="674"/>
        <end position="816"/>
    </location>
</feature>
<dbReference type="Pfam" id="PF12709">
    <property type="entry name" value="Fungal_TACC"/>
    <property type="match status" value="1"/>
</dbReference>
<dbReference type="RefSeq" id="XP_066669799.1">
    <property type="nucleotide sequence ID" value="XM_066810876.1"/>
</dbReference>
<gene>
    <name evidence="2" type="ORF">PG997_006561</name>
</gene>
<feature type="compositionally biased region" description="Basic and acidic residues" evidence="1">
    <location>
        <begin position="678"/>
        <end position="692"/>
    </location>
</feature>
<name>A0ABR1WP19_9PEZI</name>
<feature type="compositionally biased region" description="Basic and acidic residues" evidence="1">
    <location>
        <begin position="465"/>
        <end position="490"/>
    </location>
</feature>
<feature type="compositionally biased region" description="Polar residues" evidence="1">
    <location>
        <begin position="158"/>
        <end position="175"/>
    </location>
</feature>
<feature type="compositionally biased region" description="Polar residues" evidence="1">
    <location>
        <begin position="308"/>
        <end position="325"/>
    </location>
</feature>
<feature type="region of interest" description="Disordered" evidence="1">
    <location>
        <begin position="1"/>
        <end position="96"/>
    </location>
</feature>
<feature type="compositionally biased region" description="Polar residues" evidence="1">
    <location>
        <begin position="731"/>
        <end position="741"/>
    </location>
</feature>
<feature type="region of interest" description="Disordered" evidence="1">
    <location>
        <begin position="277"/>
        <end position="363"/>
    </location>
</feature>
<dbReference type="EMBL" id="JAQQWN010000005">
    <property type="protein sequence ID" value="KAK8085290.1"/>
    <property type="molecule type" value="Genomic_DNA"/>
</dbReference>
<feature type="region of interest" description="Disordered" evidence="1">
    <location>
        <begin position="132"/>
        <end position="198"/>
    </location>
</feature>
<feature type="compositionally biased region" description="Low complexity" evidence="1">
    <location>
        <begin position="789"/>
        <end position="805"/>
    </location>
</feature>
<organism evidence="2 3">
    <name type="scientific">Apiospora hydei</name>
    <dbReference type="NCBI Taxonomy" id="1337664"/>
    <lineage>
        <taxon>Eukaryota</taxon>
        <taxon>Fungi</taxon>
        <taxon>Dikarya</taxon>
        <taxon>Ascomycota</taxon>
        <taxon>Pezizomycotina</taxon>
        <taxon>Sordariomycetes</taxon>
        <taxon>Xylariomycetidae</taxon>
        <taxon>Amphisphaeriales</taxon>
        <taxon>Apiosporaceae</taxon>
        <taxon>Apiospora</taxon>
    </lineage>
</organism>
<protein>
    <recommendedName>
        <fullName evidence="4">Kinetoplast-associated protein KAP</fullName>
    </recommendedName>
</protein>
<feature type="compositionally biased region" description="Basic and acidic residues" evidence="1">
    <location>
        <begin position="514"/>
        <end position="530"/>
    </location>
</feature>
<reference evidence="2 3" key="1">
    <citation type="submission" date="2023-01" db="EMBL/GenBank/DDBJ databases">
        <title>Analysis of 21 Apiospora genomes using comparative genomics revels a genus with tremendous synthesis potential of carbohydrate active enzymes and secondary metabolites.</title>
        <authorList>
            <person name="Sorensen T."/>
        </authorList>
    </citation>
    <scope>NUCLEOTIDE SEQUENCE [LARGE SCALE GENOMIC DNA]</scope>
    <source>
        <strain evidence="2 3">CBS 114990</strain>
    </source>
</reference>
<feature type="compositionally biased region" description="Low complexity" evidence="1">
    <location>
        <begin position="53"/>
        <end position="62"/>
    </location>
</feature>
<dbReference type="InterPro" id="IPR024312">
    <property type="entry name" value="TACC_fungi"/>
</dbReference>
<dbReference type="PANTHER" id="PTHR45615:SF80">
    <property type="entry name" value="GRIP DOMAIN-CONTAINING PROTEIN"/>
    <property type="match status" value="1"/>
</dbReference>
<proteinExistence type="predicted"/>
<dbReference type="GeneID" id="92043936"/>
<dbReference type="Proteomes" id="UP001433268">
    <property type="component" value="Unassembled WGS sequence"/>
</dbReference>
<comment type="caution">
    <text evidence="2">The sequence shown here is derived from an EMBL/GenBank/DDBJ whole genome shotgun (WGS) entry which is preliminary data.</text>
</comment>
<feature type="compositionally biased region" description="Polar residues" evidence="1">
    <location>
        <begin position="344"/>
        <end position="356"/>
    </location>
</feature>
<feature type="compositionally biased region" description="Polar residues" evidence="1">
    <location>
        <begin position="277"/>
        <end position="287"/>
    </location>
</feature>
<accession>A0ABR1WP19</accession>
<feature type="compositionally biased region" description="Polar residues" evidence="1">
    <location>
        <begin position="9"/>
        <end position="19"/>
    </location>
</feature>
<evidence type="ECO:0008006" key="4">
    <source>
        <dbReference type="Google" id="ProtNLM"/>
    </source>
</evidence>
<feature type="compositionally biased region" description="Polar residues" evidence="1">
    <location>
        <begin position="32"/>
        <end position="45"/>
    </location>
</feature>
<evidence type="ECO:0000313" key="3">
    <source>
        <dbReference type="Proteomes" id="UP001433268"/>
    </source>
</evidence>
<feature type="region of interest" description="Disordered" evidence="1">
    <location>
        <begin position="465"/>
        <end position="530"/>
    </location>
</feature>
<evidence type="ECO:0000313" key="2">
    <source>
        <dbReference type="EMBL" id="KAK8085290.1"/>
    </source>
</evidence>
<dbReference type="PANTHER" id="PTHR45615">
    <property type="entry name" value="MYOSIN HEAVY CHAIN, NON-MUSCLE"/>
    <property type="match status" value="1"/>
</dbReference>
<keyword evidence="3" id="KW-1185">Reference proteome</keyword>